<dbReference type="GO" id="GO:0006353">
    <property type="term" value="P:DNA-templated transcription termination"/>
    <property type="evidence" value="ECO:0007669"/>
    <property type="project" value="UniProtKB-KW"/>
</dbReference>
<dbReference type="PANTHER" id="PTHR13068:SF236">
    <property type="entry name" value="OS02G0749800 PROTEIN"/>
    <property type="match status" value="1"/>
</dbReference>
<dbReference type="EMBL" id="JAUJYN010000002">
    <property type="protein sequence ID" value="KAK1277282.1"/>
    <property type="molecule type" value="Genomic_DNA"/>
</dbReference>
<evidence type="ECO:0000313" key="4">
    <source>
        <dbReference type="EMBL" id="KAK1277282.1"/>
    </source>
</evidence>
<keyword evidence="2" id="KW-0806">Transcription termination</keyword>
<keyword evidence="2" id="KW-0805">Transcription regulation</keyword>
<dbReference type="GO" id="GO:0003676">
    <property type="term" value="F:nucleic acid binding"/>
    <property type="evidence" value="ECO:0007669"/>
    <property type="project" value="InterPro"/>
</dbReference>
<evidence type="ECO:0000256" key="3">
    <source>
        <dbReference type="ARBA" id="ARBA00022946"/>
    </source>
</evidence>
<sequence>MDFLRDVGFSTPDLIFLLSQNPNILTSSLDNQIVPAYGFLKGILGTDEVVVTTAKRAPWFLHSDLHKAIGSKIGVLRDHGVPDSSIAAMVKRQPRFLLIAHLDRFTDAITKVKAMDFRPSSSLFYVALGSILSISESHWEEKFELYRSFGWSEDDILSVFKKQPQIMTLSKVKMRKMMNFFLKEPGLGLSIISSCPHLLLLSLEKTIIPRWSVIRVLTSHGILNKDANVSTIFKSKEEKFLEKYVMKYQEKVPQVLQAYHGKTVIEEGKETPKASDFTVSYLVNSCGLSTDSALRVSKVFQLKTTENPDSVLSFFKNHGFTDTQIAKMISCRPRLLSSKPNKSLKPKIEFLRDAGFSTADLTLVLSKNPTILTSSLDNQIVPAYGFLKGILGTRGVVVSTTKRAPYLLHSDLHKMIGPKIVVLRDHGVPDSSISALIKYQPRVFLIVHLDRFSEAITKVKAMDFRPSSSLFYVALGSILSISESHWEEKFELYRSFGWSEDDILSAFKKQPQIMTLSKVKMRKMMNFFLKEPGLGLSIISSWPHLLLFSLEKTIIPRWSVIRVLTSHGILKKDVNVSTIFKSKEKKFLEKYVIKYKEKFPQVLQAYHRKTVIEG</sequence>
<proteinExistence type="inferred from homology"/>
<dbReference type="AlphaFoldDB" id="A0AAV9BM83"/>
<name>A0AAV9BM83_ACOGR</name>
<dbReference type="FunFam" id="1.25.70.10:FF:000001">
    <property type="entry name" value="Mitochondrial transcription termination factor-like"/>
    <property type="match status" value="2"/>
</dbReference>
<accession>A0AAV9BM83</accession>
<organism evidence="4 5">
    <name type="scientific">Acorus gramineus</name>
    <name type="common">Dwarf sweet flag</name>
    <dbReference type="NCBI Taxonomy" id="55184"/>
    <lineage>
        <taxon>Eukaryota</taxon>
        <taxon>Viridiplantae</taxon>
        <taxon>Streptophyta</taxon>
        <taxon>Embryophyta</taxon>
        <taxon>Tracheophyta</taxon>
        <taxon>Spermatophyta</taxon>
        <taxon>Magnoliopsida</taxon>
        <taxon>Liliopsida</taxon>
        <taxon>Acoraceae</taxon>
        <taxon>Acorus</taxon>
    </lineage>
</organism>
<dbReference type="Proteomes" id="UP001179952">
    <property type="component" value="Unassembled WGS sequence"/>
</dbReference>
<dbReference type="PANTHER" id="PTHR13068">
    <property type="entry name" value="CGI-12 PROTEIN-RELATED"/>
    <property type="match status" value="1"/>
</dbReference>
<dbReference type="InterPro" id="IPR003690">
    <property type="entry name" value="MTERF"/>
</dbReference>
<evidence type="ECO:0000256" key="2">
    <source>
        <dbReference type="ARBA" id="ARBA00022472"/>
    </source>
</evidence>
<dbReference type="SMART" id="SM00733">
    <property type="entry name" value="Mterf"/>
    <property type="match status" value="13"/>
</dbReference>
<keyword evidence="5" id="KW-1185">Reference proteome</keyword>
<comment type="caution">
    <text evidence="4">The sequence shown here is derived from an EMBL/GenBank/DDBJ whole genome shotgun (WGS) entry which is preliminary data.</text>
</comment>
<dbReference type="Pfam" id="PF02536">
    <property type="entry name" value="mTERF"/>
    <property type="match status" value="4"/>
</dbReference>
<evidence type="ECO:0000256" key="1">
    <source>
        <dbReference type="ARBA" id="ARBA00007692"/>
    </source>
</evidence>
<protein>
    <submittedName>
        <fullName evidence="4">Uncharacterized protein</fullName>
    </submittedName>
</protein>
<reference evidence="4" key="2">
    <citation type="submission" date="2023-06" db="EMBL/GenBank/DDBJ databases">
        <authorList>
            <person name="Ma L."/>
            <person name="Liu K.-W."/>
            <person name="Li Z."/>
            <person name="Hsiao Y.-Y."/>
            <person name="Qi Y."/>
            <person name="Fu T."/>
            <person name="Tang G."/>
            <person name="Zhang D."/>
            <person name="Sun W.-H."/>
            <person name="Liu D.-K."/>
            <person name="Li Y."/>
            <person name="Chen G.-Z."/>
            <person name="Liu X.-D."/>
            <person name="Liao X.-Y."/>
            <person name="Jiang Y.-T."/>
            <person name="Yu X."/>
            <person name="Hao Y."/>
            <person name="Huang J."/>
            <person name="Zhao X.-W."/>
            <person name="Ke S."/>
            <person name="Chen Y.-Y."/>
            <person name="Wu W.-L."/>
            <person name="Hsu J.-L."/>
            <person name="Lin Y.-F."/>
            <person name="Huang M.-D."/>
            <person name="Li C.-Y."/>
            <person name="Huang L."/>
            <person name="Wang Z.-W."/>
            <person name="Zhao X."/>
            <person name="Zhong W.-Y."/>
            <person name="Peng D.-H."/>
            <person name="Ahmad S."/>
            <person name="Lan S."/>
            <person name="Zhang J.-S."/>
            <person name="Tsai W.-C."/>
            <person name="Van De Peer Y."/>
            <person name="Liu Z.-J."/>
        </authorList>
    </citation>
    <scope>NUCLEOTIDE SEQUENCE</scope>
    <source>
        <strain evidence="4">SCP</strain>
        <tissue evidence="4">Leaves</tissue>
    </source>
</reference>
<dbReference type="InterPro" id="IPR038538">
    <property type="entry name" value="MTERF_sf"/>
</dbReference>
<reference evidence="4" key="1">
    <citation type="journal article" date="2023" name="Nat. Commun.">
        <title>Diploid and tetraploid genomes of Acorus and the evolution of monocots.</title>
        <authorList>
            <person name="Ma L."/>
            <person name="Liu K.W."/>
            <person name="Li Z."/>
            <person name="Hsiao Y.Y."/>
            <person name="Qi Y."/>
            <person name="Fu T."/>
            <person name="Tang G.D."/>
            <person name="Zhang D."/>
            <person name="Sun W.H."/>
            <person name="Liu D.K."/>
            <person name="Li Y."/>
            <person name="Chen G.Z."/>
            <person name="Liu X.D."/>
            <person name="Liao X.Y."/>
            <person name="Jiang Y.T."/>
            <person name="Yu X."/>
            <person name="Hao Y."/>
            <person name="Huang J."/>
            <person name="Zhao X.W."/>
            <person name="Ke S."/>
            <person name="Chen Y.Y."/>
            <person name="Wu W.L."/>
            <person name="Hsu J.L."/>
            <person name="Lin Y.F."/>
            <person name="Huang M.D."/>
            <person name="Li C.Y."/>
            <person name="Huang L."/>
            <person name="Wang Z.W."/>
            <person name="Zhao X."/>
            <person name="Zhong W.Y."/>
            <person name="Peng D.H."/>
            <person name="Ahmad S."/>
            <person name="Lan S."/>
            <person name="Zhang J.S."/>
            <person name="Tsai W.C."/>
            <person name="Van de Peer Y."/>
            <person name="Liu Z.J."/>
        </authorList>
    </citation>
    <scope>NUCLEOTIDE SEQUENCE</scope>
    <source>
        <strain evidence="4">SCP</strain>
    </source>
</reference>
<dbReference type="Gene3D" id="1.25.70.10">
    <property type="entry name" value="Transcription termination factor 3, mitochondrial"/>
    <property type="match status" value="3"/>
</dbReference>
<keyword evidence="2" id="KW-0804">Transcription</keyword>
<evidence type="ECO:0000313" key="5">
    <source>
        <dbReference type="Proteomes" id="UP001179952"/>
    </source>
</evidence>
<comment type="similarity">
    <text evidence="1">Belongs to the mTERF family.</text>
</comment>
<gene>
    <name evidence="4" type="ORF">QJS04_geneDACA003512</name>
</gene>
<keyword evidence="3" id="KW-0809">Transit peptide</keyword>